<dbReference type="EMBL" id="FPCG01000008">
    <property type="protein sequence ID" value="SFV23805.1"/>
    <property type="molecule type" value="Genomic_DNA"/>
</dbReference>
<feature type="transmembrane region" description="Helical" evidence="6">
    <location>
        <begin position="141"/>
        <end position="162"/>
    </location>
</feature>
<dbReference type="STRING" id="574650.SAMN04487966_108132"/>
<evidence type="ECO:0000256" key="6">
    <source>
        <dbReference type="SAM" id="Phobius"/>
    </source>
</evidence>
<organism evidence="8 9">
    <name type="scientific">Micrococcus terreus</name>
    <dbReference type="NCBI Taxonomy" id="574650"/>
    <lineage>
        <taxon>Bacteria</taxon>
        <taxon>Bacillati</taxon>
        <taxon>Actinomycetota</taxon>
        <taxon>Actinomycetes</taxon>
        <taxon>Micrococcales</taxon>
        <taxon>Micrococcaceae</taxon>
        <taxon>Micrococcus</taxon>
    </lineage>
</organism>
<name>A0A1I7MPF0_9MICC</name>
<dbReference type="InterPro" id="IPR050925">
    <property type="entry name" value="Rhomboid_protease_S54"/>
</dbReference>
<dbReference type="GO" id="GO:0004252">
    <property type="term" value="F:serine-type endopeptidase activity"/>
    <property type="evidence" value="ECO:0007669"/>
    <property type="project" value="InterPro"/>
</dbReference>
<accession>A0A1I7MPF0</accession>
<dbReference type="InterPro" id="IPR022764">
    <property type="entry name" value="Peptidase_S54_rhomboid_dom"/>
</dbReference>
<feature type="transmembrane region" description="Helical" evidence="6">
    <location>
        <begin position="117"/>
        <end position="135"/>
    </location>
</feature>
<dbReference type="Proteomes" id="UP000198881">
    <property type="component" value="Unassembled WGS sequence"/>
</dbReference>
<evidence type="ECO:0000256" key="1">
    <source>
        <dbReference type="ARBA" id="ARBA00004141"/>
    </source>
</evidence>
<evidence type="ECO:0000259" key="7">
    <source>
        <dbReference type="Pfam" id="PF01694"/>
    </source>
</evidence>
<evidence type="ECO:0000313" key="9">
    <source>
        <dbReference type="Proteomes" id="UP000198881"/>
    </source>
</evidence>
<evidence type="ECO:0000256" key="2">
    <source>
        <dbReference type="ARBA" id="ARBA00022692"/>
    </source>
</evidence>
<keyword evidence="2 6" id="KW-0812">Transmembrane</keyword>
<dbReference type="SUPFAM" id="SSF144091">
    <property type="entry name" value="Rhomboid-like"/>
    <property type="match status" value="1"/>
</dbReference>
<evidence type="ECO:0000256" key="4">
    <source>
        <dbReference type="ARBA" id="ARBA00023136"/>
    </source>
</evidence>
<dbReference type="AlphaFoldDB" id="A0A1I7MPF0"/>
<feature type="transmembrane region" description="Helical" evidence="6">
    <location>
        <begin position="46"/>
        <end position="67"/>
    </location>
</feature>
<dbReference type="InterPro" id="IPR035952">
    <property type="entry name" value="Rhomboid-like_sf"/>
</dbReference>
<feature type="transmembrane region" description="Helical" evidence="6">
    <location>
        <begin position="169"/>
        <end position="187"/>
    </location>
</feature>
<dbReference type="PANTHER" id="PTHR43731:SF9">
    <property type="entry name" value="SLR1461 PROTEIN"/>
    <property type="match status" value="1"/>
</dbReference>
<feature type="domain" description="Peptidase S54 rhomboid" evidence="7">
    <location>
        <begin position="81"/>
        <end position="213"/>
    </location>
</feature>
<dbReference type="PANTHER" id="PTHR43731">
    <property type="entry name" value="RHOMBOID PROTEASE"/>
    <property type="match status" value="1"/>
</dbReference>
<dbReference type="RefSeq" id="WP_245760740.1">
    <property type="nucleotide sequence ID" value="NZ_FPCG01000008.1"/>
</dbReference>
<keyword evidence="3 6" id="KW-1133">Transmembrane helix</keyword>
<feature type="transmembrane region" description="Helical" evidence="6">
    <location>
        <begin position="87"/>
        <end position="110"/>
    </location>
</feature>
<keyword evidence="9" id="KW-1185">Reference proteome</keyword>
<reference evidence="8 9" key="1">
    <citation type="submission" date="2016-10" db="EMBL/GenBank/DDBJ databases">
        <authorList>
            <person name="de Groot N.N."/>
        </authorList>
    </citation>
    <scope>NUCLEOTIDE SEQUENCE [LARGE SCALE GENOMIC DNA]</scope>
    <source>
        <strain evidence="8 9">CGMCC 1.7054</strain>
    </source>
</reference>
<sequence>MTWRDDMGLTGPAQPATRPTGGLFGRRSVQTVPDRRPSALARAKPVLGLVVVMWVLEILDIVLRGALDRFGIRPLETEGLVGVLASPLLHGSIPHLISNTGALLVLGSLIAWITGRWWLITAGIWVLSGLGTWLIGGPGTLHIGASGVVYGYAAFLVTYAILSRRLAALLAAVVTVALYGGIVFGLLPVNPHISWQGHLMGAAAGILVAFLDTRQARQDRRERAMDRLR</sequence>
<feature type="region of interest" description="Disordered" evidence="5">
    <location>
        <begin position="1"/>
        <end position="25"/>
    </location>
</feature>
<dbReference type="Pfam" id="PF01694">
    <property type="entry name" value="Rhomboid"/>
    <property type="match status" value="1"/>
</dbReference>
<evidence type="ECO:0000313" key="8">
    <source>
        <dbReference type="EMBL" id="SFV23805.1"/>
    </source>
</evidence>
<feature type="transmembrane region" description="Helical" evidence="6">
    <location>
        <begin position="193"/>
        <end position="211"/>
    </location>
</feature>
<evidence type="ECO:0000256" key="5">
    <source>
        <dbReference type="SAM" id="MobiDB-lite"/>
    </source>
</evidence>
<dbReference type="Gene3D" id="1.20.1540.10">
    <property type="entry name" value="Rhomboid-like"/>
    <property type="match status" value="1"/>
</dbReference>
<dbReference type="GO" id="GO:0016020">
    <property type="term" value="C:membrane"/>
    <property type="evidence" value="ECO:0007669"/>
    <property type="project" value="UniProtKB-SubCell"/>
</dbReference>
<proteinExistence type="predicted"/>
<comment type="subcellular location">
    <subcellularLocation>
        <location evidence="1">Membrane</location>
        <topology evidence="1">Multi-pass membrane protein</topology>
    </subcellularLocation>
</comment>
<keyword evidence="4 6" id="KW-0472">Membrane</keyword>
<evidence type="ECO:0000256" key="3">
    <source>
        <dbReference type="ARBA" id="ARBA00022989"/>
    </source>
</evidence>
<gene>
    <name evidence="8" type="ORF">SAMN04487966_108132</name>
</gene>
<protein>
    <submittedName>
        <fullName evidence="8">Rhomboid family protein</fullName>
    </submittedName>
</protein>